<dbReference type="EMBL" id="JAAAMJ010000004">
    <property type="protein sequence ID" value="NDV86736.1"/>
    <property type="molecule type" value="Genomic_DNA"/>
</dbReference>
<feature type="domain" description="PRC-barrel" evidence="2">
    <location>
        <begin position="305"/>
        <end position="377"/>
    </location>
</feature>
<evidence type="ECO:0000259" key="2">
    <source>
        <dbReference type="Pfam" id="PF05239"/>
    </source>
</evidence>
<dbReference type="Gene3D" id="2.30.30.240">
    <property type="entry name" value="PRC-barrel domain"/>
    <property type="match status" value="1"/>
</dbReference>
<dbReference type="InterPro" id="IPR027275">
    <property type="entry name" value="PRC-brl_dom"/>
</dbReference>
<dbReference type="AlphaFoldDB" id="A0A6L9MGD8"/>
<dbReference type="InterPro" id="IPR011033">
    <property type="entry name" value="PRC_barrel-like_sf"/>
</dbReference>
<feature type="signal peptide" evidence="1">
    <location>
        <begin position="1"/>
        <end position="23"/>
    </location>
</feature>
<dbReference type="Proteomes" id="UP000476332">
    <property type="component" value="Unassembled WGS sequence"/>
</dbReference>
<keyword evidence="1" id="KW-0732">Signal</keyword>
<sequence>MNYRFTSMIAASLLGTTALVASASAQTATDTAANIEACEDLRVLNEENAELFNEEFVVGARSVIEQNDPVVCGPWLAEAESALEENEGADLTATGGRIVVTQPEPTVTVDQADPRVSVSQEDPTVSVQQARPEIIVRQQQPTIRVEMPRPTITIDQPQPQIIVRMPDPDVNVTTPEPQVSVSQAQPTVNVEQGQPQIAVNEPTVDVEERDEANVNIEQGQAVVTREGGASEAQVNIEESQPRVSYEQAEPNIEFSETGEPNIQYSQSGEPDVQFEETDDTTASIQNDDQFASLRAGEEEMAAGTMTTVTAADIIGRDVINGADEDLGEVERLVFVNERIYAVLAEGGFLGLGEREVALPLDAMSMRGDELLLRGMTEEDIEALPEFDTTTAPAYEADEQVELNTL</sequence>
<reference evidence="3 4" key="1">
    <citation type="submission" date="2020-01" db="EMBL/GenBank/DDBJ databases">
        <title>Genomes of bacteria type strains.</title>
        <authorList>
            <person name="Chen J."/>
            <person name="Zhu S."/>
            <person name="Chen J."/>
        </authorList>
    </citation>
    <scope>NUCLEOTIDE SEQUENCE [LARGE SCALE GENOMIC DNA]</scope>
    <source>
        <strain evidence="3 4">KCTC 52919</strain>
    </source>
</reference>
<accession>A0A6L9MGD8</accession>
<comment type="caution">
    <text evidence="3">The sequence shown here is derived from an EMBL/GenBank/DDBJ whole genome shotgun (WGS) entry which is preliminary data.</text>
</comment>
<organism evidence="3 4">
    <name type="scientific">Aurantimonas aggregata</name>
    <dbReference type="NCBI Taxonomy" id="2047720"/>
    <lineage>
        <taxon>Bacteria</taxon>
        <taxon>Pseudomonadati</taxon>
        <taxon>Pseudomonadota</taxon>
        <taxon>Alphaproteobacteria</taxon>
        <taxon>Hyphomicrobiales</taxon>
        <taxon>Aurantimonadaceae</taxon>
        <taxon>Aurantimonas</taxon>
    </lineage>
</organism>
<protein>
    <recommendedName>
        <fullName evidence="2">PRC-barrel domain-containing protein</fullName>
    </recommendedName>
</protein>
<name>A0A6L9MGD8_9HYPH</name>
<proteinExistence type="predicted"/>
<evidence type="ECO:0000313" key="4">
    <source>
        <dbReference type="Proteomes" id="UP000476332"/>
    </source>
</evidence>
<feature type="chain" id="PRO_5026986828" description="PRC-barrel domain-containing protein" evidence="1">
    <location>
        <begin position="24"/>
        <end position="405"/>
    </location>
</feature>
<dbReference type="PANTHER" id="PTHR36505">
    <property type="entry name" value="BLR1072 PROTEIN"/>
    <property type="match status" value="1"/>
</dbReference>
<dbReference type="PANTHER" id="PTHR36505:SF1">
    <property type="entry name" value="BLR1072 PROTEIN"/>
    <property type="match status" value="1"/>
</dbReference>
<dbReference type="SUPFAM" id="SSF50346">
    <property type="entry name" value="PRC-barrel domain"/>
    <property type="match status" value="1"/>
</dbReference>
<dbReference type="RefSeq" id="WP_163043483.1">
    <property type="nucleotide sequence ID" value="NZ_JAAAMJ010000004.1"/>
</dbReference>
<dbReference type="Pfam" id="PF05239">
    <property type="entry name" value="PRC"/>
    <property type="match status" value="1"/>
</dbReference>
<gene>
    <name evidence="3" type="ORF">GTW51_08480</name>
</gene>
<evidence type="ECO:0000313" key="3">
    <source>
        <dbReference type="EMBL" id="NDV86736.1"/>
    </source>
</evidence>
<keyword evidence="4" id="KW-1185">Reference proteome</keyword>
<evidence type="ECO:0000256" key="1">
    <source>
        <dbReference type="SAM" id="SignalP"/>
    </source>
</evidence>